<protein>
    <recommendedName>
        <fullName evidence="2">Phospholipid scramblase</fullName>
    </recommendedName>
</protein>
<keyword evidence="4" id="KW-1185">Reference proteome</keyword>
<keyword evidence="2" id="KW-0564">Palmitate</keyword>
<comment type="function">
    <text evidence="2">May mediate accelerated ATP-independent bidirectional transbilayer migration of phospholipids upon binding calcium ions that results in a loss of phospholipid asymmetry in the plasma membrane.</text>
</comment>
<evidence type="ECO:0000256" key="2">
    <source>
        <dbReference type="RuleBase" id="RU363116"/>
    </source>
</evidence>
<dbReference type="PANTHER" id="PTHR23248:SF9">
    <property type="entry name" value="PHOSPHOLIPID SCRAMBLASE"/>
    <property type="match status" value="1"/>
</dbReference>
<dbReference type="GO" id="GO:0005886">
    <property type="term" value="C:plasma membrane"/>
    <property type="evidence" value="ECO:0007669"/>
    <property type="project" value="TreeGrafter"/>
</dbReference>
<evidence type="ECO:0000256" key="1">
    <source>
        <dbReference type="ARBA" id="ARBA00005350"/>
    </source>
</evidence>
<evidence type="ECO:0000313" key="4">
    <source>
        <dbReference type="Proteomes" id="UP000821837"/>
    </source>
</evidence>
<dbReference type="EMBL" id="JABSTV010001251">
    <property type="protein sequence ID" value="KAH7952050.1"/>
    <property type="molecule type" value="Genomic_DNA"/>
</dbReference>
<dbReference type="Pfam" id="PF03803">
    <property type="entry name" value="Scramblase"/>
    <property type="match status" value="1"/>
</dbReference>
<dbReference type="InterPro" id="IPR005552">
    <property type="entry name" value="Scramblase"/>
</dbReference>
<gene>
    <name evidence="3" type="ORF">HPB52_017527</name>
</gene>
<comment type="caution">
    <text evidence="3">The sequence shown here is derived from an EMBL/GenBank/DDBJ whole genome shotgun (WGS) entry which is preliminary data.</text>
</comment>
<comment type="cofactor">
    <cofactor evidence="2">
        <name>Ca(2+)</name>
        <dbReference type="ChEBI" id="CHEBI:29108"/>
    </cofactor>
</comment>
<proteinExistence type="inferred from homology"/>
<dbReference type="VEuPathDB" id="VectorBase:RSAN_034545"/>
<dbReference type="Proteomes" id="UP000821837">
    <property type="component" value="Chromosome 5"/>
</dbReference>
<accession>A0A9D4PS42</accession>
<dbReference type="AlphaFoldDB" id="A0A9D4PS42"/>
<dbReference type="GO" id="GO:0017128">
    <property type="term" value="F:phospholipid scramblase activity"/>
    <property type="evidence" value="ECO:0007669"/>
    <property type="project" value="InterPro"/>
</dbReference>
<name>A0A9D4PS42_RHISA</name>
<keyword evidence="2" id="KW-0106">Calcium</keyword>
<reference evidence="3" key="2">
    <citation type="submission" date="2021-09" db="EMBL/GenBank/DDBJ databases">
        <authorList>
            <person name="Jia N."/>
            <person name="Wang J."/>
            <person name="Shi W."/>
            <person name="Du L."/>
            <person name="Sun Y."/>
            <person name="Zhan W."/>
            <person name="Jiang J."/>
            <person name="Wang Q."/>
            <person name="Zhang B."/>
            <person name="Ji P."/>
            <person name="Sakyi L.B."/>
            <person name="Cui X."/>
            <person name="Yuan T."/>
            <person name="Jiang B."/>
            <person name="Yang W."/>
            <person name="Lam T.T.-Y."/>
            <person name="Chang Q."/>
            <person name="Ding S."/>
            <person name="Wang X."/>
            <person name="Zhu J."/>
            <person name="Ruan X."/>
            <person name="Zhao L."/>
            <person name="Wei J."/>
            <person name="Que T."/>
            <person name="Du C."/>
            <person name="Cheng J."/>
            <person name="Dai P."/>
            <person name="Han X."/>
            <person name="Huang E."/>
            <person name="Gao Y."/>
            <person name="Liu J."/>
            <person name="Shao H."/>
            <person name="Ye R."/>
            <person name="Li L."/>
            <person name="Wei W."/>
            <person name="Wang X."/>
            <person name="Wang C."/>
            <person name="Huo Q."/>
            <person name="Li W."/>
            <person name="Guo W."/>
            <person name="Chen H."/>
            <person name="Chen S."/>
            <person name="Zhou L."/>
            <person name="Zhou L."/>
            <person name="Ni X."/>
            <person name="Tian J."/>
            <person name="Zhou Y."/>
            <person name="Sheng Y."/>
            <person name="Liu T."/>
            <person name="Pan Y."/>
            <person name="Xia L."/>
            <person name="Li J."/>
            <person name="Zhao F."/>
            <person name="Cao W."/>
        </authorList>
    </citation>
    <scope>NUCLEOTIDE SEQUENCE</scope>
    <source>
        <strain evidence="3">Rsan-2018</strain>
        <tissue evidence="3">Larvae</tissue>
    </source>
</reference>
<dbReference type="PANTHER" id="PTHR23248">
    <property type="entry name" value="PHOSPHOLIPID SCRAMBLASE-RELATED"/>
    <property type="match status" value="1"/>
</dbReference>
<reference evidence="3" key="1">
    <citation type="journal article" date="2020" name="Cell">
        <title>Large-Scale Comparative Analyses of Tick Genomes Elucidate Their Genetic Diversity and Vector Capacities.</title>
        <authorList>
            <consortium name="Tick Genome and Microbiome Consortium (TIGMIC)"/>
            <person name="Jia N."/>
            <person name="Wang J."/>
            <person name="Shi W."/>
            <person name="Du L."/>
            <person name="Sun Y."/>
            <person name="Zhan W."/>
            <person name="Jiang J.F."/>
            <person name="Wang Q."/>
            <person name="Zhang B."/>
            <person name="Ji P."/>
            <person name="Bell-Sakyi L."/>
            <person name="Cui X.M."/>
            <person name="Yuan T.T."/>
            <person name="Jiang B.G."/>
            <person name="Yang W.F."/>
            <person name="Lam T.T."/>
            <person name="Chang Q.C."/>
            <person name="Ding S.J."/>
            <person name="Wang X.J."/>
            <person name="Zhu J.G."/>
            <person name="Ruan X.D."/>
            <person name="Zhao L."/>
            <person name="Wei J.T."/>
            <person name="Ye R.Z."/>
            <person name="Que T.C."/>
            <person name="Du C.H."/>
            <person name="Zhou Y.H."/>
            <person name="Cheng J.X."/>
            <person name="Dai P.F."/>
            <person name="Guo W.B."/>
            <person name="Han X.H."/>
            <person name="Huang E.J."/>
            <person name="Li L.F."/>
            <person name="Wei W."/>
            <person name="Gao Y.C."/>
            <person name="Liu J.Z."/>
            <person name="Shao H.Z."/>
            <person name="Wang X."/>
            <person name="Wang C.C."/>
            <person name="Yang T.C."/>
            <person name="Huo Q.B."/>
            <person name="Li W."/>
            <person name="Chen H.Y."/>
            <person name="Chen S.E."/>
            <person name="Zhou L.G."/>
            <person name="Ni X.B."/>
            <person name="Tian J.H."/>
            <person name="Sheng Y."/>
            <person name="Liu T."/>
            <person name="Pan Y.S."/>
            <person name="Xia L.Y."/>
            <person name="Li J."/>
            <person name="Zhao F."/>
            <person name="Cao W.C."/>
        </authorList>
    </citation>
    <scope>NUCLEOTIDE SEQUENCE</scope>
    <source>
        <strain evidence="3">Rsan-2018</strain>
    </source>
</reference>
<comment type="similarity">
    <text evidence="1 2">Belongs to the phospholipid scramblase family.</text>
</comment>
<organism evidence="3 4">
    <name type="scientific">Rhipicephalus sanguineus</name>
    <name type="common">Brown dog tick</name>
    <name type="synonym">Ixodes sanguineus</name>
    <dbReference type="NCBI Taxonomy" id="34632"/>
    <lineage>
        <taxon>Eukaryota</taxon>
        <taxon>Metazoa</taxon>
        <taxon>Ecdysozoa</taxon>
        <taxon>Arthropoda</taxon>
        <taxon>Chelicerata</taxon>
        <taxon>Arachnida</taxon>
        <taxon>Acari</taxon>
        <taxon>Parasitiformes</taxon>
        <taxon>Ixodida</taxon>
        <taxon>Ixodoidea</taxon>
        <taxon>Ixodidae</taxon>
        <taxon>Rhipicephalinae</taxon>
        <taxon>Rhipicephalus</taxon>
        <taxon>Rhipicephalus</taxon>
    </lineage>
</organism>
<sequence>MQLMEVHAPPGTVIGSILQDISLLPRFSVLDSAGKAVLSIEGPFCTSAVFCNDVVFDIFTRNGHVKIGTMSKNWSGVLREAFTDIDNFTVTFPVDLDVGLKAMLLAALFLIDFIFFESGAGGPNVPDLPGNVIN</sequence>
<keyword evidence="2" id="KW-0449">Lipoprotein</keyword>
<evidence type="ECO:0000313" key="3">
    <source>
        <dbReference type="EMBL" id="KAH7952050.1"/>
    </source>
</evidence>